<dbReference type="GO" id="GO:0016757">
    <property type="term" value="F:glycosyltransferase activity"/>
    <property type="evidence" value="ECO:0007669"/>
    <property type="project" value="UniProtKB-KW"/>
</dbReference>
<dbReference type="Gene3D" id="3.90.550.10">
    <property type="entry name" value="Spore Coat Polysaccharide Biosynthesis Protein SpsA, Chain A"/>
    <property type="match status" value="1"/>
</dbReference>
<sequence length="319" mass="36424">MTEDKEDHQSEGKRLKSISVVISCLNESENISKCIHSTLAQKGRKNWGNHHHADGVREKERVRTKVVVVDGGSTDDTVLRAKKVVSDMKTKSDGKDEEEVIIVECAERGRAKQFNRGGRVVLRGSLEETKEENILVFLHADTTMPETYREDIYDALRRERERRERERRFPSAWGVIKNGCAKFARLGRSVGKAESTNENNRADVPCWGAFPIKLSGERSKWKKCVVASFANFRTRRTSIPYGDQAIFVTASAFAEHKFDESKMFMEDYEYSSRMKKCFGKPAICKSPVVTDSRRFESVGFMNTTMINIFSIGMQIKEEK</sequence>
<evidence type="ECO:0000313" key="8">
    <source>
        <dbReference type="Proteomes" id="UP000198341"/>
    </source>
</evidence>
<keyword evidence="5" id="KW-0472">Membrane</keyword>
<dbReference type="InterPro" id="IPR029044">
    <property type="entry name" value="Nucleotide-diphossugar_trans"/>
</dbReference>
<evidence type="ECO:0000256" key="3">
    <source>
        <dbReference type="ARBA" id="ARBA00022676"/>
    </source>
</evidence>
<reference evidence="7 8" key="1">
    <citation type="submission" date="2011-10" db="EMBL/GenBank/DDBJ databases">
        <authorList>
            <person name="Genoscope - CEA"/>
        </authorList>
    </citation>
    <scope>NUCLEOTIDE SEQUENCE [LARGE SCALE GENOMIC DNA]</scope>
    <source>
        <strain evidence="7 8">RCC 1105</strain>
    </source>
</reference>
<keyword evidence="8" id="KW-1185">Reference proteome</keyword>
<dbReference type="AlphaFoldDB" id="K8ELC8"/>
<dbReference type="InterPro" id="IPR001173">
    <property type="entry name" value="Glyco_trans_2-like"/>
</dbReference>
<dbReference type="Proteomes" id="UP000198341">
    <property type="component" value="Chromosome 12"/>
</dbReference>
<keyword evidence="4 7" id="KW-0808">Transferase</keyword>
<evidence type="ECO:0000256" key="2">
    <source>
        <dbReference type="ARBA" id="ARBA00022475"/>
    </source>
</evidence>
<dbReference type="GeneID" id="19012429"/>
<dbReference type="SUPFAM" id="SSF53448">
    <property type="entry name" value="Nucleotide-diphospho-sugar transferases"/>
    <property type="match status" value="1"/>
</dbReference>
<dbReference type="PANTHER" id="PTHR43646">
    <property type="entry name" value="GLYCOSYLTRANSFERASE"/>
    <property type="match status" value="1"/>
</dbReference>
<evidence type="ECO:0000313" key="7">
    <source>
        <dbReference type="EMBL" id="CCO19027.1"/>
    </source>
</evidence>
<proteinExistence type="predicted"/>
<protein>
    <submittedName>
        <fullName evidence="7">Glycosyl transferase family protein</fullName>
    </submittedName>
</protein>
<dbReference type="PANTHER" id="PTHR43646:SF2">
    <property type="entry name" value="GLYCOSYLTRANSFERASE 2-LIKE DOMAIN-CONTAINING PROTEIN"/>
    <property type="match status" value="1"/>
</dbReference>
<name>K8ELC8_9CHLO</name>
<feature type="domain" description="Glycosyltransferase 2-like" evidence="6">
    <location>
        <begin position="19"/>
        <end position="160"/>
    </location>
</feature>
<accession>K8ELC8</accession>
<evidence type="ECO:0000256" key="4">
    <source>
        <dbReference type="ARBA" id="ARBA00022679"/>
    </source>
</evidence>
<dbReference type="EMBL" id="FO082267">
    <property type="protein sequence ID" value="CCO19027.1"/>
    <property type="molecule type" value="Genomic_DNA"/>
</dbReference>
<dbReference type="Pfam" id="PF00535">
    <property type="entry name" value="Glycos_transf_2"/>
    <property type="match status" value="1"/>
</dbReference>
<evidence type="ECO:0000256" key="1">
    <source>
        <dbReference type="ARBA" id="ARBA00004236"/>
    </source>
</evidence>
<keyword evidence="3" id="KW-0328">Glycosyltransferase</keyword>
<comment type="subcellular location">
    <subcellularLocation>
        <location evidence="1">Cell membrane</location>
    </subcellularLocation>
</comment>
<evidence type="ECO:0000259" key="6">
    <source>
        <dbReference type="Pfam" id="PF00535"/>
    </source>
</evidence>
<organism evidence="7 8">
    <name type="scientific">Bathycoccus prasinos</name>
    <dbReference type="NCBI Taxonomy" id="41875"/>
    <lineage>
        <taxon>Eukaryota</taxon>
        <taxon>Viridiplantae</taxon>
        <taxon>Chlorophyta</taxon>
        <taxon>Mamiellophyceae</taxon>
        <taxon>Mamiellales</taxon>
        <taxon>Bathycoccaceae</taxon>
        <taxon>Bathycoccus</taxon>
    </lineage>
</organism>
<dbReference type="OrthoDB" id="191769at2759"/>
<dbReference type="GO" id="GO:0005886">
    <property type="term" value="C:plasma membrane"/>
    <property type="evidence" value="ECO:0007669"/>
    <property type="project" value="UniProtKB-SubCell"/>
</dbReference>
<dbReference type="STRING" id="41875.K8ELC8"/>
<gene>
    <name evidence="7" type="ordered locus">Bathy12g02740</name>
</gene>
<dbReference type="RefSeq" id="XP_007509912.1">
    <property type="nucleotide sequence ID" value="XM_007509850.1"/>
</dbReference>
<dbReference type="KEGG" id="bpg:Bathy12g02740"/>
<evidence type="ECO:0000256" key="5">
    <source>
        <dbReference type="ARBA" id="ARBA00023136"/>
    </source>
</evidence>
<keyword evidence="2" id="KW-1003">Cell membrane</keyword>